<name>A0ABW4C6H8_9BACL</name>
<keyword evidence="1" id="KW-0812">Transmembrane</keyword>
<dbReference type="RefSeq" id="WP_380162318.1">
    <property type="nucleotide sequence ID" value="NZ_JBHTNU010000001.1"/>
</dbReference>
<keyword evidence="1" id="KW-0472">Membrane</keyword>
<keyword evidence="1" id="KW-1133">Transmembrane helix</keyword>
<keyword evidence="3" id="KW-1185">Reference proteome</keyword>
<organism evidence="2 3">
    <name type="scientific">Kroppenstedtia sanguinis</name>
    <dbReference type="NCBI Taxonomy" id="1380684"/>
    <lineage>
        <taxon>Bacteria</taxon>
        <taxon>Bacillati</taxon>
        <taxon>Bacillota</taxon>
        <taxon>Bacilli</taxon>
        <taxon>Bacillales</taxon>
        <taxon>Thermoactinomycetaceae</taxon>
        <taxon>Kroppenstedtia</taxon>
    </lineage>
</organism>
<sequence>MDFMDAEVFGVALVPLILGMVELCKQSGLPDKWSPVLSVLLGLLAGMFALDVSNLYEGIVVGLALGLSATGLYSGTKNMVRRKGHE</sequence>
<evidence type="ECO:0008006" key="4">
    <source>
        <dbReference type="Google" id="ProtNLM"/>
    </source>
</evidence>
<accession>A0ABW4C6H8</accession>
<evidence type="ECO:0000313" key="3">
    <source>
        <dbReference type="Proteomes" id="UP001597282"/>
    </source>
</evidence>
<dbReference type="EMBL" id="JBHTNU010000001">
    <property type="protein sequence ID" value="MFD1425513.1"/>
    <property type="molecule type" value="Genomic_DNA"/>
</dbReference>
<protein>
    <recommendedName>
        <fullName evidence="4">Holin</fullName>
    </recommendedName>
</protein>
<comment type="caution">
    <text evidence="2">The sequence shown here is derived from an EMBL/GenBank/DDBJ whole genome shotgun (WGS) entry which is preliminary data.</text>
</comment>
<feature type="transmembrane region" description="Helical" evidence="1">
    <location>
        <begin position="56"/>
        <end position="75"/>
    </location>
</feature>
<reference evidence="3" key="1">
    <citation type="journal article" date="2019" name="Int. J. Syst. Evol. Microbiol.">
        <title>The Global Catalogue of Microorganisms (GCM) 10K type strain sequencing project: providing services to taxonomists for standard genome sequencing and annotation.</title>
        <authorList>
            <consortium name="The Broad Institute Genomics Platform"/>
            <consortium name="The Broad Institute Genome Sequencing Center for Infectious Disease"/>
            <person name="Wu L."/>
            <person name="Ma J."/>
        </authorList>
    </citation>
    <scope>NUCLEOTIDE SEQUENCE [LARGE SCALE GENOMIC DNA]</scope>
    <source>
        <strain evidence="3">S1</strain>
    </source>
</reference>
<evidence type="ECO:0000313" key="2">
    <source>
        <dbReference type="EMBL" id="MFD1425513.1"/>
    </source>
</evidence>
<evidence type="ECO:0000256" key="1">
    <source>
        <dbReference type="SAM" id="Phobius"/>
    </source>
</evidence>
<dbReference type="Proteomes" id="UP001597282">
    <property type="component" value="Unassembled WGS sequence"/>
</dbReference>
<proteinExistence type="predicted"/>
<gene>
    <name evidence="2" type="ORF">ACFQ4Y_01015</name>
</gene>